<dbReference type="SUPFAM" id="SSF51905">
    <property type="entry name" value="FAD/NAD(P)-binding domain"/>
    <property type="match status" value="1"/>
</dbReference>
<organism evidence="2 3">
    <name type="scientific">Microcella putealis</name>
    <dbReference type="NCBI Taxonomy" id="337005"/>
    <lineage>
        <taxon>Bacteria</taxon>
        <taxon>Bacillati</taxon>
        <taxon>Actinomycetota</taxon>
        <taxon>Actinomycetes</taxon>
        <taxon>Micrococcales</taxon>
        <taxon>Microbacteriaceae</taxon>
        <taxon>Microcella</taxon>
    </lineage>
</organism>
<reference evidence="2 3" key="1">
    <citation type="journal article" date="2015" name="Stand. Genomic Sci.">
        <title>Genomic Encyclopedia of Bacterial and Archaeal Type Strains, Phase III: the genomes of soil and plant-associated and newly described type strains.</title>
        <authorList>
            <person name="Whitman W.B."/>
            <person name="Woyke T."/>
            <person name="Klenk H.P."/>
            <person name="Zhou Y."/>
            <person name="Lilburn T.G."/>
            <person name="Beck B.J."/>
            <person name="De Vos P."/>
            <person name="Vandamme P."/>
            <person name="Eisen J.A."/>
            <person name="Garrity G."/>
            <person name="Hugenholtz P."/>
            <person name="Kyrpides N.C."/>
        </authorList>
    </citation>
    <scope>NUCLEOTIDE SEQUENCE [LARGE SCALE GENOMIC DNA]</scope>
    <source>
        <strain evidence="2 3">CV2</strain>
    </source>
</reference>
<dbReference type="PANTHER" id="PTHR42923:SF3">
    <property type="entry name" value="PROTOPORPHYRINOGEN OXIDASE"/>
    <property type="match status" value="1"/>
</dbReference>
<sequence length="413" mass="42117">MQRVVVIGGGVAGLTLAYRVARAGRGVLVVDSAQRPGGQLGRHTVAGITLDSGAEAFATRGDAIPTLLAELGLDDRVVQPAAYPAWLFGADGRAHPLPAASVLGIPGVPLASDVAAVVGWGAAWRAALDPLIPGLIGAKADTVGELVRRRMGTGVLEKLVAPVVEGVHSRHPDEVPVSALGEVPRHMSRGTALAAAVRRVRDAAPAGSLVASLDGGLHTLVDALLAGIEKAGGEIVTGTTAELVDEGTVSLTHANGTVTRENGRIVIAAPGIAEPATTSPAHLVTIALNAPALADAPRGTGLLVARGSRVRARALTHLTAKWPWLRERAGSTELVRLSYAEPAELSTALADASTLLGVPLEAPQVVDHATVSWSRAQPTEPHPSIPTIGEQASGTGLAAVIAHAERTAKELIP</sequence>
<dbReference type="SUPFAM" id="SSF54373">
    <property type="entry name" value="FAD-linked reductases, C-terminal domain"/>
    <property type="match status" value="1"/>
</dbReference>
<gene>
    <name evidence="2" type="ORF">EV141_1743</name>
</gene>
<dbReference type="RefSeq" id="WP_130485550.1">
    <property type="nucleotide sequence ID" value="NZ_SGWW01000003.1"/>
</dbReference>
<accession>A0A4Q7LNI1</accession>
<evidence type="ECO:0000313" key="2">
    <source>
        <dbReference type="EMBL" id="RZS56286.1"/>
    </source>
</evidence>
<dbReference type="Pfam" id="PF01593">
    <property type="entry name" value="Amino_oxidase"/>
    <property type="match status" value="1"/>
</dbReference>
<protein>
    <submittedName>
        <fullName evidence="2">Oxygen-dependent protoporphyrinogen oxidase</fullName>
    </submittedName>
</protein>
<dbReference type="Gene3D" id="3.50.50.60">
    <property type="entry name" value="FAD/NAD(P)-binding domain"/>
    <property type="match status" value="1"/>
</dbReference>
<keyword evidence="3" id="KW-1185">Reference proteome</keyword>
<dbReference type="AlphaFoldDB" id="A0A4Q7LNI1"/>
<dbReference type="Gene3D" id="3.90.660.20">
    <property type="entry name" value="Protoporphyrinogen oxidase, mitochondrial, domain 2"/>
    <property type="match status" value="1"/>
</dbReference>
<evidence type="ECO:0000259" key="1">
    <source>
        <dbReference type="Pfam" id="PF01593"/>
    </source>
</evidence>
<comment type="caution">
    <text evidence="2">The sequence shown here is derived from an EMBL/GenBank/DDBJ whole genome shotgun (WGS) entry which is preliminary data.</text>
</comment>
<name>A0A4Q7LNI1_9MICO</name>
<dbReference type="PANTHER" id="PTHR42923">
    <property type="entry name" value="PROTOPORPHYRINOGEN OXIDASE"/>
    <property type="match status" value="1"/>
</dbReference>
<dbReference type="GO" id="GO:0016491">
    <property type="term" value="F:oxidoreductase activity"/>
    <property type="evidence" value="ECO:0007669"/>
    <property type="project" value="InterPro"/>
</dbReference>
<dbReference type="InterPro" id="IPR050464">
    <property type="entry name" value="Zeta_carotene_desat/Oxidored"/>
</dbReference>
<evidence type="ECO:0000313" key="3">
    <source>
        <dbReference type="Proteomes" id="UP000293519"/>
    </source>
</evidence>
<proteinExistence type="predicted"/>
<dbReference type="Gene3D" id="1.10.3110.10">
    <property type="entry name" value="protoporphyrinogen ix oxidase, domain 3"/>
    <property type="match status" value="1"/>
</dbReference>
<dbReference type="InterPro" id="IPR036188">
    <property type="entry name" value="FAD/NAD-bd_sf"/>
</dbReference>
<dbReference type="OrthoDB" id="3450553at2"/>
<feature type="domain" description="Amine oxidase" evidence="1">
    <location>
        <begin position="11"/>
        <end position="270"/>
    </location>
</feature>
<dbReference type="Proteomes" id="UP000293519">
    <property type="component" value="Unassembled WGS sequence"/>
</dbReference>
<dbReference type="EMBL" id="SGWW01000003">
    <property type="protein sequence ID" value="RZS56286.1"/>
    <property type="molecule type" value="Genomic_DNA"/>
</dbReference>
<dbReference type="InterPro" id="IPR002937">
    <property type="entry name" value="Amino_oxidase"/>
</dbReference>